<keyword evidence="2" id="KW-0963">Cytoplasm</keyword>
<dbReference type="EMBL" id="JAKTMA010000067">
    <property type="protein sequence ID" value="MCR0235413.1"/>
    <property type="molecule type" value="Genomic_DNA"/>
</dbReference>
<dbReference type="InterPro" id="IPR005627">
    <property type="entry name" value="CutC-like"/>
</dbReference>
<dbReference type="InterPro" id="IPR036822">
    <property type="entry name" value="CutC-like_dom_sf"/>
</dbReference>
<dbReference type="EMBL" id="WWTN01000028">
    <property type="protein sequence ID" value="MZH57066.1"/>
    <property type="molecule type" value="Genomic_DNA"/>
</dbReference>
<dbReference type="PANTHER" id="PTHR12598:SF0">
    <property type="entry name" value="COPPER HOMEOSTASIS PROTEIN CUTC HOMOLOG"/>
    <property type="match status" value="1"/>
</dbReference>
<accession>A0A175A9K0</accession>
<dbReference type="SUPFAM" id="SSF110395">
    <property type="entry name" value="CutC-like"/>
    <property type="match status" value="1"/>
</dbReference>
<comment type="caution">
    <text evidence="3">The sequence shown here is derived from an EMBL/GenBank/DDBJ whole genome shotgun (WGS) entry which is preliminary data.</text>
</comment>
<dbReference type="RefSeq" id="WP_008817564.1">
    <property type="nucleotide sequence ID" value="NZ_AP025565.1"/>
</dbReference>
<dbReference type="Gene3D" id="3.20.20.380">
    <property type="entry name" value="Copper homeostasis (CutC) domain"/>
    <property type="match status" value="1"/>
</dbReference>
<dbReference type="GO" id="GO:0005737">
    <property type="term" value="C:cytoplasm"/>
    <property type="evidence" value="ECO:0007669"/>
    <property type="project" value="UniProtKB-SubCell"/>
</dbReference>
<comment type="caution">
    <text evidence="2">Once thought to be involved in copper homeostasis, experiments in E.coli have shown this is not the case.</text>
</comment>
<dbReference type="HAMAP" id="MF_00795">
    <property type="entry name" value="CutC"/>
    <property type="match status" value="1"/>
</dbReference>
<comment type="subcellular location">
    <subcellularLocation>
        <location evidence="2">Cytoplasm</location>
    </subcellularLocation>
</comment>
<dbReference type="Proteomes" id="UP000604383">
    <property type="component" value="Unassembled WGS sequence"/>
</dbReference>
<evidence type="ECO:0000313" key="5">
    <source>
        <dbReference type="Proteomes" id="UP001203972"/>
    </source>
</evidence>
<dbReference type="GO" id="GO:0005507">
    <property type="term" value="F:copper ion binding"/>
    <property type="evidence" value="ECO:0007669"/>
    <property type="project" value="TreeGrafter"/>
</dbReference>
<evidence type="ECO:0000256" key="2">
    <source>
        <dbReference type="HAMAP-Rule" id="MF_00795"/>
    </source>
</evidence>
<reference evidence="3" key="2">
    <citation type="journal article" date="2022" name="Clin. Infect. Dis.">
        <title>Association between Clostridium innocuum and antibiotic-associated diarrhea in adults and children: A cross-sectional study and comparative genomics analysis.</title>
        <authorList>
            <person name="Cherny K.E."/>
            <person name="Muscat E.B."/>
            <person name="Balaji A."/>
            <person name="Mukherjee J."/>
            <person name="Ozer E.A."/>
            <person name="Angarone M.P."/>
            <person name="Hauser A.R."/>
            <person name="Sichel J.S."/>
            <person name="Amponsah E."/>
            <person name="Kociolek L.K."/>
        </authorList>
    </citation>
    <scope>NUCLEOTIDE SEQUENCE</scope>
    <source>
        <strain evidence="3">NU1-AC-029v</strain>
    </source>
</reference>
<proteinExistence type="inferred from homology"/>
<protein>
    <recommendedName>
        <fullName evidence="2">PF03932 family protein CutC</fullName>
    </recommendedName>
</protein>
<dbReference type="PANTHER" id="PTHR12598">
    <property type="entry name" value="COPPER HOMEOSTASIS PROTEIN CUTC"/>
    <property type="match status" value="1"/>
</dbReference>
<name>A0A175A9K0_CLOIN</name>
<dbReference type="AlphaFoldDB" id="A0A175A9K0"/>
<dbReference type="Proteomes" id="UP001203972">
    <property type="component" value="Unassembled WGS sequence"/>
</dbReference>
<sequence>MKIQTEICCGSYNDALQAEQGGALRIELNSALHMGGLTPSVSSLKLVKQHTQLSVMAMVRPRGGGFCYETADFAQLLDEAKEMLENGADGIVFGCLHADGTIDEQQSAQLVAMAHAAGKTAVFHRAFDCTPDPFAAIETLIALGVDRILTSGQQPKAMQALTLLRKLQNMYGSRIELLAGSGLHADNVQQFLVESGICQVHSSCKDWKKDVTTIRKSVSFSYAPQPHASDYEIVSAQRVRAFLAAVKSV</sequence>
<reference evidence="4" key="1">
    <citation type="journal article" date="2019" name="Nat. Med.">
        <title>A library of human gut bacterial isolates paired with longitudinal multiomics data enables mechanistic microbiome research.</title>
        <authorList>
            <person name="Poyet M."/>
            <person name="Groussin M."/>
            <person name="Gibbons S.M."/>
            <person name="Avila-Pacheco J."/>
            <person name="Jiang X."/>
            <person name="Kearney S.M."/>
            <person name="Perrotta A.R."/>
            <person name="Berdy B."/>
            <person name="Zhao S."/>
            <person name="Lieberman T.D."/>
            <person name="Swanson P.K."/>
            <person name="Smith M."/>
            <person name="Roesemann S."/>
            <person name="Alexander J.E."/>
            <person name="Rich S.A."/>
            <person name="Livny J."/>
            <person name="Vlamakis H."/>
            <person name="Clish C."/>
            <person name="Bullock K."/>
            <person name="Deik A."/>
            <person name="Scott J."/>
            <person name="Pierce K.A."/>
            <person name="Xavier R.J."/>
            <person name="Alm E.J."/>
        </authorList>
    </citation>
    <scope>NUCLEOTIDE SEQUENCE</scope>
    <source>
        <strain evidence="4">BIOML-A12</strain>
    </source>
</reference>
<organism evidence="3 5">
    <name type="scientific">Clostridium innocuum</name>
    <dbReference type="NCBI Taxonomy" id="1522"/>
    <lineage>
        <taxon>Bacteria</taxon>
        <taxon>Bacillati</taxon>
        <taxon>Bacillota</taxon>
        <taxon>Clostridia</taxon>
        <taxon>Eubacteriales</taxon>
        <taxon>Clostridiaceae</taxon>
        <taxon>Clostridium</taxon>
    </lineage>
</organism>
<evidence type="ECO:0000256" key="1">
    <source>
        <dbReference type="ARBA" id="ARBA00007768"/>
    </source>
</evidence>
<comment type="similarity">
    <text evidence="1 2">Belongs to the CutC family.</text>
</comment>
<gene>
    <name evidence="2" type="primary">cutC</name>
    <name evidence="4" type="ORF">GT664_15260</name>
    <name evidence="3" type="ORF">MKC95_21850</name>
</gene>
<evidence type="ECO:0000313" key="4">
    <source>
        <dbReference type="EMBL" id="MZH57066.1"/>
    </source>
</evidence>
<dbReference type="Pfam" id="PF03932">
    <property type="entry name" value="CutC"/>
    <property type="match status" value="1"/>
</dbReference>
<evidence type="ECO:0000313" key="3">
    <source>
        <dbReference type="EMBL" id="MCR0235413.1"/>
    </source>
</evidence>